<dbReference type="InterPro" id="IPR029787">
    <property type="entry name" value="Nucleotide_cyclase"/>
</dbReference>
<reference evidence="2 3" key="1">
    <citation type="submission" date="2018-03" db="EMBL/GenBank/DDBJ databases">
        <title>Defining the species Micromonospora saelicesensis and Micromonospora noduli under the framework of genomics.</title>
        <authorList>
            <person name="Riesco R."/>
            <person name="Trujillo M.E."/>
        </authorList>
    </citation>
    <scope>NUCLEOTIDE SEQUENCE [LARGE SCALE GENOMIC DNA]</scope>
    <source>
        <strain evidence="2 3">LAH08</strain>
    </source>
</reference>
<dbReference type="Gene3D" id="3.30.70.1230">
    <property type="entry name" value="Nucleotide cyclase"/>
    <property type="match status" value="1"/>
</dbReference>
<dbReference type="AlphaFoldDB" id="A0A328NB33"/>
<gene>
    <name evidence="2" type="ORF">LAH08_02391</name>
</gene>
<feature type="compositionally biased region" description="Basic and acidic residues" evidence="1">
    <location>
        <begin position="222"/>
        <end position="231"/>
    </location>
</feature>
<dbReference type="Proteomes" id="UP000248966">
    <property type="component" value="Unassembled WGS sequence"/>
</dbReference>
<dbReference type="RefSeq" id="WP_112583991.1">
    <property type="nucleotide sequence ID" value="NZ_PYAA01000013.1"/>
</dbReference>
<proteinExistence type="predicted"/>
<accession>A0A328NB33</accession>
<dbReference type="EMBL" id="PYAA01000013">
    <property type="protein sequence ID" value="RAO02165.1"/>
    <property type="molecule type" value="Genomic_DNA"/>
</dbReference>
<dbReference type="SUPFAM" id="SSF55073">
    <property type="entry name" value="Nucleotide cyclase"/>
    <property type="match status" value="1"/>
</dbReference>
<feature type="region of interest" description="Disordered" evidence="1">
    <location>
        <begin position="195"/>
        <end position="274"/>
    </location>
</feature>
<comment type="caution">
    <text evidence="2">The sequence shown here is derived from an EMBL/GenBank/DDBJ whole genome shotgun (WGS) entry which is preliminary data.</text>
</comment>
<evidence type="ECO:0008006" key="4">
    <source>
        <dbReference type="Google" id="ProtNLM"/>
    </source>
</evidence>
<sequence length="274" mass="29962">MAYVTDPDRRVLVAVDMESYSGRDNVLQHRAQLAFREVMATACDELGFDRANWLIQQGGDGELAILPPGASERAVVTRLTPVLDRLLREHNRGLRHEARIRLRVGVHEGPVHLDGANGYPGDAVVTVCRLVDSPQLKAALRQFPGAAVALIVSDRLYHDIVRQYQDLRPEHFQQVTARLPEKHFEATAWIYVPGESISTTNEPPDPPVSASDQPDDGSGGESVERRDDRSRPQPAGGGQVFQDIRSQGIGAIGNGNSISVSGRPEDLGSWGSPR</sequence>
<evidence type="ECO:0000313" key="2">
    <source>
        <dbReference type="EMBL" id="RAO02165.1"/>
    </source>
</evidence>
<evidence type="ECO:0000313" key="3">
    <source>
        <dbReference type="Proteomes" id="UP000248966"/>
    </source>
</evidence>
<name>A0A328NB33_9ACTN</name>
<evidence type="ECO:0000256" key="1">
    <source>
        <dbReference type="SAM" id="MobiDB-lite"/>
    </source>
</evidence>
<organism evidence="2 3">
    <name type="scientific">Micromonospora noduli</name>
    <dbReference type="NCBI Taxonomy" id="709876"/>
    <lineage>
        <taxon>Bacteria</taxon>
        <taxon>Bacillati</taxon>
        <taxon>Actinomycetota</taxon>
        <taxon>Actinomycetes</taxon>
        <taxon>Micromonosporales</taxon>
        <taxon>Micromonosporaceae</taxon>
        <taxon>Micromonospora</taxon>
    </lineage>
</organism>
<protein>
    <recommendedName>
        <fullName evidence="4">Guanylate cyclase domain-containing protein</fullName>
    </recommendedName>
</protein>